<keyword evidence="3" id="KW-0963">Cytoplasm</keyword>
<evidence type="ECO:0000256" key="9">
    <source>
        <dbReference type="ARBA" id="ARBA00040575"/>
    </source>
</evidence>
<keyword evidence="7" id="KW-0007">Acetylation</keyword>
<evidence type="ECO:0000313" key="17">
    <source>
        <dbReference type="Proteomes" id="UP001488838"/>
    </source>
</evidence>
<evidence type="ECO:0000256" key="8">
    <source>
        <dbReference type="ARBA" id="ARBA00023274"/>
    </source>
</evidence>
<comment type="caution">
    <text evidence="16">The sequence shown here is derived from an EMBL/GenBank/DDBJ whole genome shotgun (WGS) entry which is preliminary data.</text>
</comment>
<evidence type="ECO:0000256" key="1">
    <source>
        <dbReference type="ARBA" id="ARBA00004496"/>
    </source>
</evidence>
<keyword evidence="13" id="KW-0812">Transmembrane</keyword>
<evidence type="ECO:0000256" key="12">
    <source>
        <dbReference type="ARBA" id="ARBA00046679"/>
    </source>
</evidence>
<evidence type="ECO:0000259" key="15">
    <source>
        <dbReference type="Pfam" id="PF08079"/>
    </source>
</evidence>
<evidence type="ECO:0000256" key="7">
    <source>
        <dbReference type="ARBA" id="ARBA00022990"/>
    </source>
</evidence>
<evidence type="ECO:0000259" key="14">
    <source>
        <dbReference type="Pfam" id="PF00327"/>
    </source>
</evidence>
<comment type="similarity">
    <text evidence="2">Belongs to the universal ribosomal protein uL30 family.</text>
</comment>
<dbReference type="InterPro" id="IPR016082">
    <property type="entry name" value="Ribosomal_uL30_ferredoxin-like"/>
</dbReference>
<evidence type="ECO:0000256" key="3">
    <source>
        <dbReference type="ARBA" id="ARBA00022490"/>
    </source>
</evidence>
<evidence type="ECO:0000256" key="5">
    <source>
        <dbReference type="ARBA" id="ARBA00022884"/>
    </source>
</evidence>
<keyword evidence="5" id="KW-0694">RNA-binding</keyword>
<dbReference type="NCBIfam" id="TIGR01310">
    <property type="entry name" value="uL30_euk"/>
    <property type="match status" value="1"/>
</dbReference>
<sequence length="358" mass="40469">MEAVPEKKKVPAAPGTLKKKRRNFAEMKVKRLRKKIGLKSLRRAQMKLIYEKVKYYHKEYRQMYRTEIHMARMARKAGNFYVPAEPKLAFVIRIRGINGVSPKVRKVLQLLRLQQIFNGTFVKLNKASINMLRIVEPYIAWGYPNLRSVKELIYKRGYGKIHKKRIALTGNSLIARSLGKYGIICMEDLIHEIYTVGKRIKEANNFLWPFKLSSPRDLGPFAVFRITVSRKEGGTTVNIHLKKHAELGTVAHICHLSPWKAEEQQLILARKLSEILNLGSLSLRVSAAGATFTTDEESGVSEGKRPFLRRGTGFLVPAGLGCPLVVVMGLLATGISADGLFTKLLLKVEYLVTEPKAC</sequence>
<evidence type="ECO:0000256" key="11">
    <source>
        <dbReference type="ARBA" id="ARBA00045415"/>
    </source>
</evidence>
<dbReference type="InterPro" id="IPR012988">
    <property type="entry name" value="Ribosomal_uL30_N_euk"/>
</dbReference>
<feature type="domain" description="Large ribosomal subunit protein uL30-like ferredoxin-like fold" evidence="14">
    <location>
        <begin position="89"/>
        <end position="139"/>
    </location>
</feature>
<dbReference type="InterPro" id="IPR036919">
    <property type="entry name" value="Ribo_uL30_ferredoxin-like_sf"/>
</dbReference>
<name>A0AAW0JBZ2_MYOGA</name>
<dbReference type="InterPro" id="IPR005998">
    <property type="entry name" value="Ribosomal_uL30_euk"/>
</dbReference>
<comment type="subunit">
    <text evidence="12">Component of the large ribosomal subunit. Homodimer. Interacts with DHX33.</text>
</comment>
<organism evidence="16 17">
    <name type="scientific">Myodes glareolus</name>
    <name type="common">Bank vole</name>
    <name type="synonym">Clethrionomys glareolus</name>
    <dbReference type="NCBI Taxonomy" id="447135"/>
    <lineage>
        <taxon>Eukaryota</taxon>
        <taxon>Metazoa</taxon>
        <taxon>Chordata</taxon>
        <taxon>Craniata</taxon>
        <taxon>Vertebrata</taxon>
        <taxon>Euteleostomi</taxon>
        <taxon>Mammalia</taxon>
        <taxon>Eutheria</taxon>
        <taxon>Euarchontoglires</taxon>
        <taxon>Glires</taxon>
        <taxon>Rodentia</taxon>
        <taxon>Myomorpha</taxon>
        <taxon>Muroidea</taxon>
        <taxon>Cricetidae</taxon>
        <taxon>Arvicolinae</taxon>
        <taxon>Myodes</taxon>
    </lineage>
</organism>
<reference evidence="16 17" key="1">
    <citation type="journal article" date="2023" name="bioRxiv">
        <title>Conserved and derived expression patterns and positive selection on dental genes reveal complex evolutionary context of ever-growing rodent molars.</title>
        <authorList>
            <person name="Calamari Z.T."/>
            <person name="Song A."/>
            <person name="Cohen E."/>
            <person name="Akter M."/>
            <person name="Roy R.D."/>
            <person name="Hallikas O."/>
            <person name="Christensen M.M."/>
            <person name="Li P."/>
            <person name="Marangoni P."/>
            <person name="Jernvall J."/>
            <person name="Klein O.D."/>
        </authorList>
    </citation>
    <scope>NUCLEOTIDE SEQUENCE [LARGE SCALE GENOMIC DNA]</scope>
    <source>
        <strain evidence="16">V071</strain>
    </source>
</reference>
<dbReference type="EMBL" id="JBBHLL010000048">
    <property type="protein sequence ID" value="KAK7824067.1"/>
    <property type="molecule type" value="Genomic_DNA"/>
</dbReference>
<dbReference type="GO" id="GO:0003723">
    <property type="term" value="F:RNA binding"/>
    <property type="evidence" value="ECO:0007669"/>
    <property type="project" value="UniProtKB-KW"/>
</dbReference>
<dbReference type="SUPFAM" id="SSF55129">
    <property type="entry name" value="Ribosomal protein L30p/L7e"/>
    <property type="match status" value="1"/>
</dbReference>
<evidence type="ECO:0000256" key="13">
    <source>
        <dbReference type="SAM" id="Phobius"/>
    </source>
</evidence>
<dbReference type="GO" id="GO:0000463">
    <property type="term" value="P:maturation of LSU-rRNA from tricistronic rRNA transcript (SSU-rRNA, 5.8S rRNA, LSU-rRNA)"/>
    <property type="evidence" value="ECO:0007669"/>
    <property type="project" value="TreeGrafter"/>
</dbReference>
<dbReference type="Pfam" id="PF00327">
    <property type="entry name" value="Ribosomal_L30"/>
    <property type="match status" value="1"/>
</dbReference>
<dbReference type="Gene3D" id="3.30.1390.20">
    <property type="entry name" value="Ribosomal protein L30, ferredoxin-like fold domain"/>
    <property type="match status" value="1"/>
</dbReference>
<dbReference type="PANTHER" id="PTHR11524">
    <property type="entry name" value="60S RIBOSOMAL PROTEIN L7"/>
    <property type="match status" value="1"/>
</dbReference>
<keyword evidence="8" id="KW-0687">Ribonucleoprotein</keyword>
<feature type="transmembrane region" description="Helical" evidence="13">
    <location>
        <begin position="314"/>
        <end position="337"/>
    </location>
</feature>
<evidence type="ECO:0000256" key="2">
    <source>
        <dbReference type="ARBA" id="ARBA00007594"/>
    </source>
</evidence>
<evidence type="ECO:0000256" key="10">
    <source>
        <dbReference type="ARBA" id="ARBA00041271"/>
    </source>
</evidence>
<evidence type="ECO:0000256" key="4">
    <source>
        <dbReference type="ARBA" id="ARBA00022737"/>
    </source>
</evidence>
<comment type="function">
    <text evidence="11">Component of the large ribosomal subunit. The ribosome is a large ribonucleoprotein complex responsible for the synthesis of proteins in the cell. Binds to G-rich structures in 28S rRNA and in mRNAs. Plays a regulatory role in the translation apparatus; inhibits cell-free translation of mRNAs.</text>
</comment>
<dbReference type="Pfam" id="PF08079">
    <property type="entry name" value="Ribosomal_L30_N"/>
    <property type="match status" value="1"/>
</dbReference>
<protein>
    <recommendedName>
        <fullName evidence="9">Large ribosomal subunit protein uL30</fullName>
    </recommendedName>
    <alternativeName>
        <fullName evidence="10">60S ribosomal protein L7</fullName>
    </alternativeName>
</protein>
<keyword evidence="13" id="KW-1133">Transmembrane helix</keyword>
<keyword evidence="17" id="KW-1185">Reference proteome</keyword>
<evidence type="ECO:0000256" key="6">
    <source>
        <dbReference type="ARBA" id="ARBA00022980"/>
    </source>
</evidence>
<dbReference type="FunFam" id="3.30.1390.20:FF:000003">
    <property type="entry name" value="60S ribosomal protein L7"/>
    <property type="match status" value="1"/>
</dbReference>
<dbReference type="AlphaFoldDB" id="A0AAW0JBZ2"/>
<dbReference type="Proteomes" id="UP001488838">
    <property type="component" value="Unassembled WGS sequence"/>
</dbReference>
<feature type="domain" description="Large ribosomal subunit protein uL30 N-terminal eukaryotes" evidence="15">
    <location>
        <begin position="14"/>
        <end position="84"/>
    </location>
</feature>
<dbReference type="InterPro" id="IPR039699">
    <property type="entry name" value="Ribosomal_uL30"/>
</dbReference>
<evidence type="ECO:0000313" key="16">
    <source>
        <dbReference type="EMBL" id="KAK7824067.1"/>
    </source>
</evidence>
<keyword evidence="4" id="KW-0677">Repeat</keyword>
<dbReference type="PROSITE" id="PS00634">
    <property type="entry name" value="RIBOSOMAL_L30"/>
    <property type="match status" value="1"/>
</dbReference>
<dbReference type="PANTHER" id="PTHR11524:SF12">
    <property type="entry name" value="LARGE RIBOSOMAL SUBUNIT PROTEIN UL30"/>
    <property type="match status" value="1"/>
</dbReference>
<dbReference type="InterPro" id="IPR018038">
    <property type="entry name" value="Ribosomal_uL30_CS"/>
</dbReference>
<keyword evidence="13" id="KW-0472">Membrane</keyword>
<gene>
    <name evidence="16" type="ORF">U0070_019753</name>
</gene>
<accession>A0AAW0JBZ2</accession>
<comment type="subcellular location">
    <subcellularLocation>
        <location evidence="1">Cytoplasm</location>
    </subcellularLocation>
</comment>
<dbReference type="GO" id="GO:0022625">
    <property type="term" value="C:cytosolic large ribosomal subunit"/>
    <property type="evidence" value="ECO:0007669"/>
    <property type="project" value="TreeGrafter"/>
</dbReference>
<dbReference type="GO" id="GO:0003735">
    <property type="term" value="F:structural constituent of ribosome"/>
    <property type="evidence" value="ECO:0007669"/>
    <property type="project" value="TreeGrafter"/>
</dbReference>
<proteinExistence type="inferred from homology"/>
<dbReference type="InterPro" id="IPR035808">
    <property type="entry name" value="Ribosomal_uL30_euk_arc"/>
</dbReference>
<keyword evidence="6" id="KW-0689">Ribosomal protein</keyword>
<dbReference type="CDD" id="cd01657">
    <property type="entry name" value="Ribosomal_L7_archeal_euk"/>
    <property type="match status" value="1"/>
</dbReference>